<evidence type="ECO:0000313" key="3">
    <source>
        <dbReference type="EMBL" id="CDW81844.1"/>
    </source>
</evidence>
<accession>A0A078AHW8</accession>
<feature type="transmembrane region" description="Helical" evidence="2">
    <location>
        <begin position="73"/>
        <end position="94"/>
    </location>
</feature>
<dbReference type="InParanoid" id="A0A078AHW8"/>
<evidence type="ECO:0008006" key="5">
    <source>
        <dbReference type="Google" id="ProtNLM"/>
    </source>
</evidence>
<dbReference type="AlphaFoldDB" id="A0A078AHW8"/>
<dbReference type="Proteomes" id="UP000039865">
    <property type="component" value="Unassembled WGS sequence"/>
</dbReference>
<name>A0A078AHW8_STYLE</name>
<evidence type="ECO:0000313" key="4">
    <source>
        <dbReference type="Proteomes" id="UP000039865"/>
    </source>
</evidence>
<feature type="compositionally biased region" description="Basic and acidic residues" evidence="1">
    <location>
        <begin position="194"/>
        <end position="214"/>
    </location>
</feature>
<evidence type="ECO:0000256" key="1">
    <source>
        <dbReference type="SAM" id="MobiDB-lite"/>
    </source>
</evidence>
<organism evidence="3 4">
    <name type="scientific">Stylonychia lemnae</name>
    <name type="common">Ciliate</name>
    <dbReference type="NCBI Taxonomy" id="5949"/>
    <lineage>
        <taxon>Eukaryota</taxon>
        <taxon>Sar</taxon>
        <taxon>Alveolata</taxon>
        <taxon>Ciliophora</taxon>
        <taxon>Intramacronucleata</taxon>
        <taxon>Spirotrichea</taxon>
        <taxon>Stichotrichia</taxon>
        <taxon>Sporadotrichida</taxon>
        <taxon>Oxytrichidae</taxon>
        <taxon>Stylonychinae</taxon>
        <taxon>Stylonychia</taxon>
    </lineage>
</organism>
<dbReference type="OrthoDB" id="325731at2759"/>
<feature type="transmembrane region" description="Helical" evidence="2">
    <location>
        <begin position="658"/>
        <end position="676"/>
    </location>
</feature>
<feature type="transmembrane region" description="Helical" evidence="2">
    <location>
        <begin position="556"/>
        <end position="580"/>
    </location>
</feature>
<keyword evidence="2" id="KW-1133">Transmembrane helix</keyword>
<dbReference type="EMBL" id="CCKQ01010328">
    <property type="protein sequence ID" value="CDW81844.1"/>
    <property type="molecule type" value="Genomic_DNA"/>
</dbReference>
<gene>
    <name evidence="3" type="primary">Contig16231.g17288</name>
    <name evidence="3" type="ORF">STYLEM_10868</name>
</gene>
<feature type="transmembrane region" description="Helical" evidence="2">
    <location>
        <begin position="286"/>
        <end position="309"/>
    </location>
</feature>
<sequence length="677" mass="79425">MKLLDPLSGYRITSQISFFQLGFTVAMSHLSFQDEFDPDNRDYAILFLIISHISFAVIDYGRVLLQKFRKTSIIITGTLNFVSTAAYQVVIFYAQVKYLNSEINEANFGSVEEFETKESRALNWLMIEIAVYYFQVGLTVIFLLLQIFLGLEIKCDKEKEMELEMIRQSKAVLSRRISRTPTPNQQLLEQQEQEEQKTPEQEQQQENKSKKLTEQEGEDSYDGGKDNNFSLEYQDFWSNLRQDQDFLALINDQLQQFLFYGIIFTVSLFVICVQDHEEYENKEFSYFYPILALTILFGILFLYTIIDLFTKYKEPECMKKYFLKVMLGLIFIDLTYMVVDLFIFGVQENLERYWIMTVVSIAISYIITEIIVRFLAKNDDHLQRQKDIMFAQDKEEKRTLIHPHSKQIDLEDDIYAITILSFNVLDKRRKIEVQLTIQSAQSVEEESISLSQEENLLQQPVQQVRPEVQRAPVTYVEASKNFSTCVIIFLIQMALIILMFIQLKSSDKNVELLFSVFLTRILCSFLLHMRLESEIYQAIQLFNYARLMVYYKDNRLSMLMVSGMQFVGAFFTEIINIYLIASQNTVADVLINYIALGVIAEIDNIYAKSLQHNTMRAMIADGVTLEYNEENPARPGYQKNKSLAKILYKIIRVYYESYYYYFMPFTVVGLTFLFIMF</sequence>
<feature type="transmembrane region" description="Helical" evidence="2">
    <location>
        <begin position="353"/>
        <end position="376"/>
    </location>
</feature>
<proteinExistence type="predicted"/>
<keyword evidence="4" id="KW-1185">Reference proteome</keyword>
<reference evidence="3 4" key="1">
    <citation type="submission" date="2014-06" db="EMBL/GenBank/DDBJ databases">
        <authorList>
            <person name="Swart Estienne"/>
        </authorList>
    </citation>
    <scope>NUCLEOTIDE SEQUENCE [LARGE SCALE GENOMIC DNA]</scope>
    <source>
        <strain evidence="3 4">130c</strain>
    </source>
</reference>
<keyword evidence="2" id="KW-0812">Transmembrane</keyword>
<feature type="transmembrane region" description="Helical" evidence="2">
    <location>
        <begin position="257"/>
        <end position="274"/>
    </location>
</feature>
<feature type="transmembrane region" description="Helical" evidence="2">
    <location>
        <begin position="482"/>
        <end position="503"/>
    </location>
</feature>
<keyword evidence="2" id="KW-0472">Membrane</keyword>
<evidence type="ECO:0000256" key="2">
    <source>
        <dbReference type="SAM" id="Phobius"/>
    </source>
</evidence>
<feature type="region of interest" description="Disordered" evidence="1">
    <location>
        <begin position="177"/>
        <end position="227"/>
    </location>
</feature>
<feature type="transmembrane region" description="Helical" evidence="2">
    <location>
        <begin position="43"/>
        <end position="61"/>
    </location>
</feature>
<feature type="transmembrane region" description="Helical" evidence="2">
    <location>
        <begin position="130"/>
        <end position="151"/>
    </location>
</feature>
<protein>
    <recommendedName>
        <fullName evidence="5">Transmembrane protein</fullName>
    </recommendedName>
</protein>
<feature type="transmembrane region" description="Helical" evidence="2">
    <location>
        <begin position="321"/>
        <end position="347"/>
    </location>
</feature>